<evidence type="ECO:0000313" key="7">
    <source>
        <dbReference type="EMBL" id="JAG81363.1"/>
    </source>
</evidence>
<organism evidence="6">
    <name type="scientific">Fopius arisanus</name>
    <dbReference type="NCBI Taxonomy" id="64838"/>
    <lineage>
        <taxon>Eukaryota</taxon>
        <taxon>Metazoa</taxon>
        <taxon>Ecdysozoa</taxon>
        <taxon>Arthropoda</taxon>
        <taxon>Hexapoda</taxon>
        <taxon>Insecta</taxon>
        <taxon>Pterygota</taxon>
        <taxon>Neoptera</taxon>
        <taxon>Endopterygota</taxon>
        <taxon>Hymenoptera</taxon>
        <taxon>Apocrita</taxon>
        <taxon>Ichneumonoidea</taxon>
        <taxon>Braconidae</taxon>
        <taxon>Opiinae</taxon>
        <taxon>Fopius</taxon>
    </lineage>
</organism>
<proteinExistence type="predicted"/>
<feature type="domain" description="Right handed beta helix" evidence="4">
    <location>
        <begin position="387"/>
        <end position="518"/>
    </location>
</feature>
<dbReference type="GO" id="GO:0007112">
    <property type="term" value="P:male meiosis cytokinesis"/>
    <property type="evidence" value="ECO:0007669"/>
    <property type="project" value="TreeGrafter"/>
</dbReference>
<gene>
    <name evidence="6" type="primary">shcbp1-b_1</name>
    <name evidence="7" type="synonym">shcbp1-b_0</name>
    <name evidence="6" type="ORF">g.38707</name>
    <name evidence="7" type="ORF">g.38710</name>
</gene>
<sequence length="545" mass="60876">MEIYTFDKSLQERLVELEEILSGRGTVVPASRIRHEWTFHVELVIEPVGWQALWKIPRLTCQEFEIHYPTIVLVQVENVECSDLSALVKIVAVQDEIHLPDKCDVPLMELYPTKDQENSAIDAEGTANCIDQLRYFFNHLWMPWDADDDDTSDWVTSHLETRVRLFFDMKRGDVNKDTCDIIRTLIREGKEISGKISRLEEDISDEEGETRCLVDEDKACQLVKLHFRLQQIKTEMDVLENPAMRDMLQRNPHSGINSGEVKRRESRGPRVEAYFVWLGGELGETMGSLQKAKEFLPEGVFIKTTGCMQEALHSSEMGDRVILGEGEHLISGAGGLEEGGMIVGIGDRKRIIVCAKDSTSGPSILDFSGGEVVLQNLTLDLGELQAGILVRKGTVKIIDCRIITSNQSVVKLGIVVLPGGRLILQNSSFVGLGTAVVIHNAGQCQMENCDFEDCIEGLQVQDGVDFQAIRCRFTNFKEYAIRMETDKYISGTESKTGSCEIVKDVAEITLEACIFANNLKGDVAIRPRLSVALSAKHDNGMDIVP</sequence>
<dbReference type="InterPro" id="IPR012334">
    <property type="entry name" value="Pectin_lyas_fold"/>
</dbReference>
<dbReference type="InterPro" id="IPR057508">
    <property type="entry name" value="SHCBP-like_N"/>
</dbReference>
<dbReference type="GO" id="GO:0005819">
    <property type="term" value="C:spindle"/>
    <property type="evidence" value="ECO:0007669"/>
    <property type="project" value="UniProtKB-SubCell"/>
</dbReference>
<name>A0A0C9QWR0_9HYME</name>
<evidence type="ECO:0000259" key="4">
    <source>
        <dbReference type="Pfam" id="PF13229"/>
    </source>
</evidence>
<dbReference type="InterPro" id="IPR045140">
    <property type="entry name" value="SHCBP1-like"/>
</dbReference>
<keyword evidence="3" id="KW-0206">Cytoskeleton</keyword>
<accession>A0A0C9QWR0</accession>
<dbReference type="PANTHER" id="PTHR14695">
    <property type="entry name" value="SHC SH2-DOMAIN BINDING PROTEIN 1-RELATED"/>
    <property type="match status" value="1"/>
</dbReference>
<keyword evidence="2" id="KW-0963">Cytoplasm</keyword>
<dbReference type="Gene3D" id="2.160.20.10">
    <property type="entry name" value="Single-stranded right-handed beta-helix, Pectin lyase-like"/>
    <property type="match status" value="1"/>
</dbReference>
<evidence type="ECO:0000313" key="6">
    <source>
        <dbReference type="EMBL" id="JAG77936.1"/>
    </source>
</evidence>
<dbReference type="Pfam" id="PF13229">
    <property type="entry name" value="Beta_helix"/>
    <property type="match status" value="1"/>
</dbReference>
<dbReference type="Pfam" id="PF23762">
    <property type="entry name" value="SHCBP_N"/>
    <property type="match status" value="1"/>
</dbReference>
<reference evidence="6" key="1">
    <citation type="submission" date="2015-01" db="EMBL/GenBank/DDBJ databases">
        <title>Transcriptome Assembly of Fopius arisanus.</title>
        <authorList>
            <person name="Geib S."/>
        </authorList>
    </citation>
    <scope>NUCLEOTIDE SEQUENCE</scope>
</reference>
<protein>
    <submittedName>
        <fullName evidence="7">Shcbp1-b_0 protein</fullName>
    </submittedName>
    <submittedName>
        <fullName evidence="6">Shcbp1-b_1 protein</fullName>
    </submittedName>
</protein>
<comment type="subcellular location">
    <subcellularLocation>
        <location evidence="1">Cytoplasm</location>
        <location evidence="1">Cytoskeleton</location>
        <location evidence="1">Spindle</location>
    </subcellularLocation>
</comment>
<evidence type="ECO:0000259" key="5">
    <source>
        <dbReference type="Pfam" id="PF23762"/>
    </source>
</evidence>
<evidence type="ECO:0000256" key="2">
    <source>
        <dbReference type="ARBA" id="ARBA00022490"/>
    </source>
</evidence>
<dbReference type="EMBL" id="GBYB01008169">
    <property type="protein sequence ID" value="JAG77936.1"/>
    <property type="molecule type" value="Transcribed_RNA"/>
</dbReference>
<dbReference type="AlphaFoldDB" id="A0A0C9QWR0"/>
<dbReference type="InterPro" id="IPR039448">
    <property type="entry name" value="Beta_helix"/>
</dbReference>
<dbReference type="GO" id="GO:0007283">
    <property type="term" value="P:spermatogenesis"/>
    <property type="evidence" value="ECO:0007669"/>
    <property type="project" value="TreeGrafter"/>
</dbReference>
<dbReference type="SUPFAM" id="SSF51126">
    <property type="entry name" value="Pectin lyase-like"/>
    <property type="match status" value="1"/>
</dbReference>
<evidence type="ECO:0000256" key="3">
    <source>
        <dbReference type="ARBA" id="ARBA00023212"/>
    </source>
</evidence>
<feature type="domain" description="SHC SH2" evidence="5">
    <location>
        <begin position="13"/>
        <end position="245"/>
    </location>
</feature>
<evidence type="ECO:0000256" key="1">
    <source>
        <dbReference type="ARBA" id="ARBA00004186"/>
    </source>
</evidence>
<dbReference type="EMBL" id="GBYB01011596">
    <property type="protein sequence ID" value="JAG81363.1"/>
    <property type="molecule type" value="Transcribed_RNA"/>
</dbReference>
<dbReference type="InterPro" id="IPR011050">
    <property type="entry name" value="Pectin_lyase_fold/virulence"/>
</dbReference>
<dbReference type="PANTHER" id="PTHR14695:SF4">
    <property type="entry name" value="PROTEIN NESSUN DORMA"/>
    <property type="match status" value="1"/>
</dbReference>